<evidence type="ECO:0000256" key="3">
    <source>
        <dbReference type="ARBA" id="ARBA00023054"/>
    </source>
</evidence>
<gene>
    <name evidence="9" type="primary">Whamm</name>
    <name evidence="9" type="ORF">BUCCAP_R04595</name>
</gene>
<feature type="domain" description="WH2" evidence="8">
    <location>
        <begin position="705"/>
        <end position="722"/>
    </location>
</feature>
<name>A0A7K9I438_9PICI</name>
<sequence>IMEPQPDSLEGWVAVRDTAFAESQPPRLRFLVAWNGVEGAFAVTCHGRAETVAQAPQSWAGLFSASALRGIHRQLVALCPRLEHAFPALPPTLAAAASAGGLWAVLFPGGAVPGEAEVQKLCRELELYLGWALELCGGRVVLDVLFAADRSSDDEYFESLHEFRETALRGHLARAKEALRRVLQQHKNADTMVALMKVYEEEDEAYQEVVTMATQFYQYLLQPFREMRELATLYKLEILKSLQYDNLGPKRVAALQKDAEEWTKRAENAVCSIQDITVKYFKETVKALTAMHKQMEQDQERFGRTTWASALPRLENLKYMLAKETLQHLRARELCLKQKRAVIRKNMENLSEQEENLTVVEELEILYYETQVELYNVQLEVLKHEEMLLIVQLDTLRRQIKEKQDEVVYYDTCENPEELKVTEQTMGQHYANLSEMTMLRQKTKQLETKRGTVCARRAYLRNKKDQCEASHQKRLQQAEESKKRFQQHHSIQIRRDKQKEEEKKKKAWISQERQKTLERLKTFREASIKCPTHVVLKTSRLQPLSPNVPQSITQQAAVLSAEEQPKSILLVDVEESKASYQNIPADIPVQSEQQKHSDGLMVSLSSPPPPPPPPLPPPPAPPLLPPPPPPPLLPLQIKTPSAAEGRPLPLSCNSPVESPALHKQDDSSRSSINNCIGSMDEVLASLKRGEVRLRKVEQPNPYASAKDNILMAIRQGVKLRKVNRDAEKNVSKGSTNELERSIKAAIQRIKKVSADSEEEENNDQVNGEWDS</sequence>
<dbReference type="Pfam" id="PF15871">
    <property type="entry name" value="JMY"/>
    <property type="match status" value="1"/>
</dbReference>
<feature type="compositionally biased region" description="Pro residues" evidence="7">
    <location>
        <begin position="606"/>
        <end position="633"/>
    </location>
</feature>
<dbReference type="GO" id="GO:0033116">
    <property type="term" value="C:endoplasmic reticulum-Golgi intermediate compartment membrane"/>
    <property type="evidence" value="ECO:0007669"/>
    <property type="project" value="TreeGrafter"/>
</dbReference>
<dbReference type="Pfam" id="PF15920">
    <property type="entry name" value="WHAMM-JMY_N"/>
    <property type="match status" value="1"/>
</dbReference>
<keyword evidence="5" id="KW-0009">Actin-binding</keyword>
<dbReference type="InterPro" id="IPR003124">
    <property type="entry name" value="WH2_dom"/>
</dbReference>
<dbReference type="PANTHER" id="PTHR23330">
    <property type="entry name" value="P300 TRANSCRIPTIONAL COFACTOR JMY-RELATED"/>
    <property type="match status" value="1"/>
</dbReference>
<keyword evidence="6" id="KW-0968">Cytoplasmic vesicle</keyword>
<dbReference type="AlphaFoldDB" id="A0A7K9I438"/>
<feature type="region of interest" description="Disordered" evidence="7">
    <location>
        <begin position="586"/>
        <end position="673"/>
    </location>
</feature>
<evidence type="ECO:0000256" key="6">
    <source>
        <dbReference type="ARBA" id="ARBA00023329"/>
    </source>
</evidence>
<proteinExistence type="predicted"/>
<protein>
    <submittedName>
        <fullName evidence="9">WHAMM protein</fullName>
    </submittedName>
</protein>
<keyword evidence="3" id="KW-0175">Coiled coil</keyword>
<dbReference type="PROSITE" id="PS51082">
    <property type="entry name" value="WH2"/>
    <property type="match status" value="1"/>
</dbReference>
<dbReference type="GO" id="GO:0071933">
    <property type="term" value="F:Arp2/3 complex binding"/>
    <property type="evidence" value="ECO:0007669"/>
    <property type="project" value="TreeGrafter"/>
</dbReference>
<dbReference type="InterPro" id="IPR031738">
    <property type="entry name" value="JMY/WHAMM"/>
</dbReference>
<dbReference type="GO" id="GO:0003779">
    <property type="term" value="F:actin binding"/>
    <property type="evidence" value="ECO:0007669"/>
    <property type="project" value="UniProtKB-KW"/>
</dbReference>
<feature type="region of interest" description="Disordered" evidence="7">
    <location>
        <begin position="473"/>
        <end position="507"/>
    </location>
</feature>
<dbReference type="Gene3D" id="6.10.280.150">
    <property type="match status" value="1"/>
</dbReference>
<feature type="compositionally biased region" description="Basic and acidic residues" evidence="7">
    <location>
        <begin position="473"/>
        <end position="483"/>
    </location>
</feature>
<evidence type="ECO:0000256" key="7">
    <source>
        <dbReference type="SAM" id="MobiDB-lite"/>
    </source>
</evidence>
<comment type="caution">
    <text evidence="9">The sequence shown here is derived from an EMBL/GenBank/DDBJ whole genome shotgun (WGS) entry which is preliminary data.</text>
</comment>
<dbReference type="OrthoDB" id="6284683at2759"/>
<dbReference type="PANTHER" id="PTHR23330:SF6">
    <property type="entry name" value="WASP HOMOLOG-ASSOCIATED PROTEIN WITH ACTIN, MEMBRANES AND MICROTUBULES"/>
    <property type="match status" value="1"/>
</dbReference>
<dbReference type="GO" id="GO:0034314">
    <property type="term" value="P:Arp2/3 complex-mediated actin nucleation"/>
    <property type="evidence" value="ECO:0007669"/>
    <property type="project" value="TreeGrafter"/>
</dbReference>
<comment type="subcellular location">
    <subcellularLocation>
        <location evidence="1">Cytoplasmic vesicle membrane</location>
    </subcellularLocation>
</comment>
<evidence type="ECO:0000313" key="10">
    <source>
        <dbReference type="Proteomes" id="UP000534107"/>
    </source>
</evidence>
<accession>A0A7K9I438</accession>
<keyword evidence="10" id="KW-1185">Reference proteome</keyword>
<dbReference type="GO" id="GO:0030659">
    <property type="term" value="C:cytoplasmic vesicle membrane"/>
    <property type="evidence" value="ECO:0007669"/>
    <property type="project" value="UniProtKB-SubCell"/>
</dbReference>
<reference evidence="9 10" key="1">
    <citation type="submission" date="2019-09" db="EMBL/GenBank/DDBJ databases">
        <title>Bird 10,000 Genomes (B10K) Project - Family phase.</title>
        <authorList>
            <person name="Zhang G."/>
        </authorList>
    </citation>
    <scope>NUCLEOTIDE SEQUENCE [LARGE SCALE GENOMIC DNA]</scope>
    <source>
        <strain evidence="9">B10K-DU-001-16</strain>
        <tissue evidence="9">Muscle</tissue>
    </source>
</reference>
<evidence type="ECO:0000256" key="5">
    <source>
        <dbReference type="ARBA" id="ARBA00023203"/>
    </source>
</evidence>
<evidence type="ECO:0000256" key="2">
    <source>
        <dbReference type="ARBA" id="ARBA00022490"/>
    </source>
</evidence>
<feature type="non-terminal residue" evidence="9">
    <location>
        <position position="771"/>
    </location>
</feature>
<dbReference type="Proteomes" id="UP000534107">
    <property type="component" value="Unassembled WGS sequence"/>
</dbReference>
<feature type="non-terminal residue" evidence="9">
    <location>
        <position position="1"/>
    </location>
</feature>
<evidence type="ECO:0000259" key="8">
    <source>
        <dbReference type="PROSITE" id="PS51082"/>
    </source>
</evidence>
<dbReference type="GO" id="GO:0006888">
    <property type="term" value="P:endoplasmic reticulum to Golgi vesicle-mediated transport"/>
    <property type="evidence" value="ECO:0007669"/>
    <property type="project" value="TreeGrafter"/>
</dbReference>
<organism evidence="9 10">
    <name type="scientific">Bucco capensis</name>
    <name type="common">collared puffbird</name>
    <dbReference type="NCBI Taxonomy" id="135168"/>
    <lineage>
        <taxon>Eukaryota</taxon>
        <taxon>Metazoa</taxon>
        <taxon>Chordata</taxon>
        <taxon>Craniata</taxon>
        <taxon>Vertebrata</taxon>
        <taxon>Euteleostomi</taxon>
        <taxon>Archelosauria</taxon>
        <taxon>Archosauria</taxon>
        <taxon>Dinosauria</taxon>
        <taxon>Saurischia</taxon>
        <taxon>Theropoda</taxon>
        <taxon>Coelurosauria</taxon>
        <taxon>Aves</taxon>
        <taxon>Neognathae</taxon>
        <taxon>Neoaves</taxon>
        <taxon>Telluraves</taxon>
        <taxon>Coraciimorphae</taxon>
        <taxon>Piciformes</taxon>
        <taxon>Bucconidae</taxon>
        <taxon>Bucco</taxon>
    </lineage>
</organism>
<dbReference type="InterPro" id="IPR031808">
    <property type="entry name" value="JMY/WHAMM_N"/>
</dbReference>
<feature type="region of interest" description="Disordered" evidence="7">
    <location>
        <begin position="750"/>
        <end position="771"/>
    </location>
</feature>
<keyword evidence="2" id="KW-0963">Cytoplasm</keyword>
<evidence type="ECO:0000256" key="4">
    <source>
        <dbReference type="ARBA" id="ARBA00023136"/>
    </source>
</evidence>
<feature type="compositionally biased region" description="Basic and acidic residues" evidence="7">
    <location>
        <begin position="493"/>
        <end position="504"/>
    </location>
</feature>
<keyword evidence="4" id="KW-0472">Membrane</keyword>
<evidence type="ECO:0000256" key="1">
    <source>
        <dbReference type="ARBA" id="ARBA00004156"/>
    </source>
</evidence>
<evidence type="ECO:0000313" key="9">
    <source>
        <dbReference type="EMBL" id="NXH20851.1"/>
    </source>
</evidence>
<dbReference type="EMBL" id="VWZO01018873">
    <property type="protein sequence ID" value="NXH20851.1"/>
    <property type="molecule type" value="Genomic_DNA"/>
</dbReference>